<dbReference type="InterPro" id="IPR007872">
    <property type="entry name" value="DPH_MB_dom"/>
</dbReference>
<dbReference type="SMART" id="SM00271">
    <property type="entry name" value="DnaJ"/>
    <property type="match status" value="1"/>
</dbReference>
<evidence type="ECO:0000256" key="4">
    <source>
        <dbReference type="ARBA" id="ARBA00022723"/>
    </source>
</evidence>
<dbReference type="PROSITE" id="PS50076">
    <property type="entry name" value="DNAJ_2"/>
    <property type="match status" value="1"/>
</dbReference>
<dbReference type="PROSITE" id="PS51074">
    <property type="entry name" value="DPH_MB"/>
    <property type="match status" value="1"/>
</dbReference>
<gene>
    <name evidence="9" type="ORF">FB45DRAFT_734923</name>
</gene>
<dbReference type="AlphaFoldDB" id="A0AAD7CG10"/>
<accession>A0AAD7CG10</accession>
<dbReference type="InterPro" id="IPR036869">
    <property type="entry name" value="J_dom_sf"/>
</dbReference>
<keyword evidence="4" id="KW-0479">Metal-binding</keyword>
<keyword evidence="10" id="KW-1185">Reference proteome</keyword>
<evidence type="ECO:0000313" key="9">
    <source>
        <dbReference type="EMBL" id="KAJ7647695.1"/>
    </source>
</evidence>
<keyword evidence="5" id="KW-0862">Zinc</keyword>
<dbReference type="GO" id="GO:0008198">
    <property type="term" value="F:ferrous iron binding"/>
    <property type="evidence" value="ECO:0007669"/>
    <property type="project" value="TreeGrafter"/>
</dbReference>
<dbReference type="SUPFAM" id="SSF46565">
    <property type="entry name" value="Chaperone J-domain"/>
    <property type="match status" value="1"/>
</dbReference>
<dbReference type="Gene3D" id="1.10.287.110">
    <property type="entry name" value="DnaJ domain"/>
    <property type="match status" value="1"/>
</dbReference>
<dbReference type="InterPro" id="IPR036671">
    <property type="entry name" value="DPH_MB_sf"/>
</dbReference>
<comment type="function">
    <text evidence="1">Required for the first step of diphthamide biosynthesis, the transfer of 3-amino-3-carboxypropyl from S-adenosyl-L-methionine to a histidine residue. Diphthamide is a post-translational modification of histidine which occurs in elongation factor 2.</text>
</comment>
<dbReference type="GO" id="GO:0001671">
    <property type="term" value="F:ATPase activator activity"/>
    <property type="evidence" value="ECO:0007669"/>
    <property type="project" value="TreeGrafter"/>
</dbReference>
<dbReference type="PANTHER" id="PTHR45255:SF1">
    <property type="entry name" value="DNAJ HOMOLOG SUBFAMILY C MEMBER 24"/>
    <property type="match status" value="1"/>
</dbReference>
<name>A0AAD7CG10_9AGAR</name>
<organism evidence="9 10">
    <name type="scientific">Roridomyces roridus</name>
    <dbReference type="NCBI Taxonomy" id="1738132"/>
    <lineage>
        <taxon>Eukaryota</taxon>
        <taxon>Fungi</taxon>
        <taxon>Dikarya</taxon>
        <taxon>Basidiomycota</taxon>
        <taxon>Agaricomycotina</taxon>
        <taxon>Agaricomycetes</taxon>
        <taxon>Agaricomycetidae</taxon>
        <taxon>Agaricales</taxon>
        <taxon>Marasmiineae</taxon>
        <taxon>Mycenaceae</taxon>
        <taxon>Roridomyces</taxon>
    </lineage>
</organism>
<evidence type="ECO:0000313" key="10">
    <source>
        <dbReference type="Proteomes" id="UP001221142"/>
    </source>
</evidence>
<evidence type="ECO:0000256" key="1">
    <source>
        <dbReference type="ARBA" id="ARBA00003474"/>
    </source>
</evidence>
<feature type="domain" description="J" evidence="7">
    <location>
        <begin position="2"/>
        <end position="70"/>
    </location>
</feature>
<dbReference type="EMBL" id="JARKIF010000002">
    <property type="protein sequence ID" value="KAJ7647695.1"/>
    <property type="molecule type" value="Genomic_DNA"/>
</dbReference>
<proteinExistence type="inferred from homology"/>
<evidence type="ECO:0000259" key="8">
    <source>
        <dbReference type="PROSITE" id="PS51074"/>
    </source>
</evidence>
<dbReference type="SUPFAM" id="SSF144217">
    <property type="entry name" value="CSL zinc finger"/>
    <property type="match status" value="1"/>
</dbReference>
<dbReference type="Pfam" id="PF00226">
    <property type="entry name" value="DnaJ"/>
    <property type="match status" value="1"/>
</dbReference>
<dbReference type="Pfam" id="PF05207">
    <property type="entry name" value="Zn_ribbon_CSL"/>
    <property type="match status" value="1"/>
</dbReference>
<comment type="caution">
    <text evidence="9">The sequence shown here is derived from an EMBL/GenBank/DDBJ whole genome shotgun (WGS) entry which is preliminary data.</text>
</comment>
<evidence type="ECO:0000256" key="5">
    <source>
        <dbReference type="ARBA" id="ARBA00022833"/>
    </source>
</evidence>
<keyword evidence="6" id="KW-0408">Iron</keyword>
<reference evidence="9" key="1">
    <citation type="submission" date="2023-03" db="EMBL/GenBank/DDBJ databases">
        <title>Massive genome expansion in bonnet fungi (Mycena s.s.) driven by repeated elements and novel gene families across ecological guilds.</title>
        <authorList>
            <consortium name="Lawrence Berkeley National Laboratory"/>
            <person name="Harder C.B."/>
            <person name="Miyauchi S."/>
            <person name="Viragh M."/>
            <person name="Kuo A."/>
            <person name="Thoen E."/>
            <person name="Andreopoulos B."/>
            <person name="Lu D."/>
            <person name="Skrede I."/>
            <person name="Drula E."/>
            <person name="Henrissat B."/>
            <person name="Morin E."/>
            <person name="Kohler A."/>
            <person name="Barry K."/>
            <person name="LaButti K."/>
            <person name="Morin E."/>
            <person name="Salamov A."/>
            <person name="Lipzen A."/>
            <person name="Mereny Z."/>
            <person name="Hegedus B."/>
            <person name="Baldrian P."/>
            <person name="Stursova M."/>
            <person name="Weitz H."/>
            <person name="Taylor A."/>
            <person name="Grigoriev I.V."/>
            <person name="Nagy L.G."/>
            <person name="Martin F."/>
            <person name="Kauserud H."/>
        </authorList>
    </citation>
    <scope>NUCLEOTIDE SEQUENCE</scope>
    <source>
        <strain evidence="9">9284</strain>
    </source>
</reference>
<evidence type="ECO:0000256" key="2">
    <source>
        <dbReference type="ARBA" id="ARBA00006169"/>
    </source>
</evidence>
<dbReference type="Proteomes" id="UP001221142">
    <property type="component" value="Unassembled WGS sequence"/>
</dbReference>
<dbReference type="InterPro" id="IPR001623">
    <property type="entry name" value="DnaJ_domain"/>
</dbReference>
<dbReference type="CDD" id="cd06257">
    <property type="entry name" value="DnaJ"/>
    <property type="match status" value="1"/>
</dbReference>
<comment type="similarity">
    <text evidence="2">Belongs to the DPH4 family.</text>
</comment>
<evidence type="ECO:0000256" key="6">
    <source>
        <dbReference type="ARBA" id="ARBA00023004"/>
    </source>
</evidence>
<dbReference type="PANTHER" id="PTHR45255">
    <property type="entry name" value="DNAJ HOMOLOG SUBFAMILY C MEMBER 24"/>
    <property type="match status" value="1"/>
</dbReference>
<evidence type="ECO:0000259" key="7">
    <source>
        <dbReference type="PROSITE" id="PS50076"/>
    </source>
</evidence>
<feature type="domain" description="DPH-type MB" evidence="8">
    <location>
        <begin position="60"/>
        <end position="114"/>
    </location>
</feature>
<dbReference type="PRINTS" id="PR00625">
    <property type="entry name" value="JDOMAIN"/>
</dbReference>
<dbReference type="Gene3D" id="3.10.660.10">
    <property type="entry name" value="DPH Zinc finger"/>
    <property type="match status" value="1"/>
</dbReference>
<sequence>MDPYLLLNIKRDATLPEIKAAYHRALREHHPDKVAGSTADLAAIQHAYRVLTKETTSPRPAQVVSLDEFEETNDVFTHPCRCSGSYSITEADMEAGTHLVSCSTCSEVIWVGYQLI</sequence>
<evidence type="ECO:0000256" key="3">
    <source>
        <dbReference type="ARBA" id="ARBA00021797"/>
    </source>
</evidence>
<protein>
    <recommendedName>
        <fullName evidence="3">Diphthamide biosynthesis protein 4</fullName>
    </recommendedName>
</protein>